<reference evidence="5 6" key="1">
    <citation type="submission" date="2018-07" db="EMBL/GenBank/DDBJ databases">
        <title>Genomic Encyclopedia of Type Strains, Phase IV (KMG-IV): sequencing the most valuable type-strain genomes for metagenomic binning, comparative biology and taxonomic classification.</title>
        <authorList>
            <person name="Goeker M."/>
        </authorList>
    </citation>
    <scope>NUCLEOTIDE SEQUENCE [LARGE SCALE GENOMIC DNA]</scope>
    <source>
        <strain evidence="5 6">DSM 4134</strain>
    </source>
</reference>
<keyword evidence="1" id="KW-0805">Transcription regulation</keyword>
<dbReference type="OrthoDB" id="9813413at2"/>
<dbReference type="GO" id="GO:0003700">
    <property type="term" value="F:DNA-binding transcription factor activity"/>
    <property type="evidence" value="ECO:0007669"/>
    <property type="project" value="InterPro"/>
</dbReference>
<keyword evidence="3" id="KW-0804">Transcription</keyword>
<keyword evidence="6" id="KW-1185">Reference proteome</keyword>
<dbReference type="PRINTS" id="PR00032">
    <property type="entry name" value="HTHARAC"/>
</dbReference>
<dbReference type="InterPro" id="IPR018062">
    <property type="entry name" value="HTH_AraC-typ_CS"/>
</dbReference>
<dbReference type="SUPFAM" id="SSF46689">
    <property type="entry name" value="Homeodomain-like"/>
    <property type="match status" value="2"/>
</dbReference>
<dbReference type="PROSITE" id="PS01124">
    <property type="entry name" value="HTH_ARAC_FAMILY_2"/>
    <property type="match status" value="1"/>
</dbReference>
<protein>
    <submittedName>
        <fullName evidence="5">AraC family transcriptional regulator</fullName>
    </submittedName>
</protein>
<keyword evidence="2" id="KW-0238">DNA-binding</keyword>
<name>A0A3D9LFX0_MARFU</name>
<dbReference type="Gene3D" id="2.60.120.280">
    <property type="entry name" value="Regulatory protein AraC"/>
    <property type="match status" value="1"/>
</dbReference>
<dbReference type="InterPro" id="IPR003313">
    <property type="entry name" value="AraC-bd"/>
</dbReference>
<sequence>MNDYFSYTTSSPEDKQWGLYLTVSGRHTAAPGSVYPQKAHPSGYFFEWESGRVLSEYQLIFISDGFGHYETAHGSYDVKPGTLLLVEPDIRHRYRPDPATGWTEYYVGFNGHLAAHFIASTFGQHHASVHYSENQMEFIDTYQKIHDLVAEQKPAYHQIASGLILKLLGYVAAQEKARLIDNIHVEQLVSRAKDYMWKHVHSEVDFQAFSREQSVSYSYFRKAFKLYTGIAPHQFYLDLKIMRAKELIIATDKSIKEITFELGFDSIHYFSRIFKKKTGQAPSNFR</sequence>
<evidence type="ECO:0000313" key="5">
    <source>
        <dbReference type="EMBL" id="REE05528.1"/>
    </source>
</evidence>
<dbReference type="PANTHER" id="PTHR43280">
    <property type="entry name" value="ARAC-FAMILY TRANSCRIPTIONAL REGULATOR"/>
    <property type="match status" value="1"/>
</dbReference>
<evidence type="ECO:0000256" key="3">
    <source>
        <dbReference type="ARBA" id="ARBA00023163"/>
    </source>
</evidence>
<dbReference type="SMART" id="SM00342">
    <property type="entry name" value="HTH_ARAC"/>
    <property type="match status" value="1"/>
</dbReference>
<dbReference type="InterPro" id="IPR037923">
    <property type="entry name" value="HTH-like"/>
</dbReference>
<dbReference type="PANTHER" id="PTHR43280:SF30">
    <property type="entry name" value="MMSAB OPERON REGULATORY PROTEIN"/>
    <property type="match status" value="1"/>
</dbReference>
<feature type="domain" description="HTH araC/xylS-type" evidence="4">
    <location>
        <begin position="190"/>
        <end position="286"/>
    </location>
</feature>
<dbReference type="Pfam" id="PF02311">
    <property type="entry name" value="AraC_binding"/>
    <property type="match status" value="1"/>
</dbReference>
<dbReference type="InterPro" id="IPR020449">
    <property type="entry name" value="Tscrpt_reg_AraC-type_HTH"/>
</dbReference>
<dbReference type="RefSeq" id="WP_115866052.1">
    <property type="nucleotide sequence ID" value="NZ_QREG01000001.1"/>
</dbReference>
<accession>A0A3D9LFX0</accession>
<gene>
    <name evidence="5" type="ORF">C7460_10143</name>
</gene>
<proteinExistence type="predicted"/>
<evidence type="ECO:0000256" key="2">
    <source>
        <dbReference type="ARBA" id="ARBA00023125"/>
    </source>
</evidence>
<dbReference type="EMBL" id="QREG01000001">
    <property type="protein sequence ID" value="REE05528.1"/>
    <property type="molecule type" value="Genomic_DNA"/>
</dbReference>
<evidence type="ECO:0000259" key="4">
    <source>
        <dbReference type="PROSITE" id="PS01124"/>
    </source>
</evidence>
<dbReference type="GO" id="GO:0043565">
    <property type="term" value="F:sequence-specific DNA binding"/>
    <property type="evidence" value="ECO:0007669"/>
    <property type="project" value="InterPro"/>
</dbReference>
<dbReference type="Proteomes" id="UP000256779">
    <property type="component" value="Unassembled WGS sequence"/>
</dbReference>
<evidence type="ECO:0000256" key="1">
    <source>
        <dbReference type="ARBA" id="ARBA00023015"/>
    </source>
</evidence>
<dbReference type="SUPFAM" id="SSF51215">
    <property type="entry name" value="Regulatory protein AraC"/>
    <property type="match status" value="1"/>
</dbReference>
<dbReference type="AlphaFoldDB" id="A0A3D9LFX0"/>
<dbReference type="Gene3D" id="1.10.10.60">
    <property type="entry name" value="Homeodomain-like"/>
    <property type="match status" value="2"/>
</dbReference>
<dbReference type="PROSITE" id="PS00041">
    <property type="entry name" value="HTH_ARAC_FAMILY_1"/>
    <property type="match status" value="1"/>
</dbReference>
<dbReference type="InterPro" id="IPR018060">
    <property type="entry name" value="HTH_AraC"/>
</dbReference>
<evidence type="ECO:0000313" key="6">
    <source>
        <dbReference type="Proteomes" id="UP000256779"/>
    </source>
</evidence>
<dbReference type="Pfam" id="PF12833">
    <property type="entry name" value="HTH_18"/>
    <property type="match status" value="1"/>
</dbReference>
<dbReference type="InterPro" id="IPR009057">
    <property type="entry name" value="Homeodomain-like_sf"/>
</dbReference>
<organism evidence="5 6">
    <name type="scientific">Marinoscillum furvescens DSM 4134</name>
    <dbReference type="NCBI Taxonomy" id="1122208"/>
    <lineage>
        <taxon>Bacteria</taxon>
        <taxon>Pseudomonadati</taxon>
        <taxon>Bacteroidota</taxon>
        <taxon>Cytophagia</taxon>
        <taxon>Cytophagales</taxon>
        <taxon>Reichenbachiellaceae</taxon>
        <taxon>Marinoscillum</taxon>
    </lineage>
</organism>
<comment type="caution">
    <text evidence="5">The sequence shown here is derived from an EMBL/GenBank/DDBJ whole genome shotgun (WGS) entry which is preliminary data.</text>
</comment>